<protein>
    <submittedName>
        <fullName evidence="2">Uncharacterized protein DUF1858</fullName>
    </submittedName>
</protein>
<evidence type="ECO:0000313" key="2">
    <source>
        <dbReference type="EMBL" id="TWD96405.1"/>
    </source>
</evidence>
<proteinExistence type="predicted"/>
<evidence type="ECO:0000313" key="3">
    <source>
        <dbReference type="Proteomes" id="UP000319671"/>
    </source>
</evidence>
<dbReference type="Pfam" id="PF08984">
    <property type="entry name" value="DUF1858"/>
    <property type="match status" value="1"/>
</dbReference>
<reference evidence="2 3" key="1">
    <citation type="submission" date="2019-06" db="EMBL/GenBank/DDBJ databases">
        <title>Sorghum-associated microbial communities from plants grown in Nebraska, USA.</title>
        <authorList>
            <person name="Schachtman D."/>
        </authorList>
    </citation>
    <scope>NUCLEOTIDE SEQUENCE [LARGE SCALE GENOMIC DNA]</scope>
    <source>
        <strain evidence="2 3">2482</strain>
    </source>
</reference>
<name>A0A561CYY6_9BACI</name>
<dbReference type="Proteomes" id="UP000319671">
    <property type="component" value="Unassembled WGS sequence"/>
</dbReference>
<comment type="caution">
    <text evidence="2">The sequence shown here is derived from an EMBL/GenBank/DDBJ whole genome shotgun (WGS) entry which is preliminary data.</text>
</comment>
<sequence>MSKVLNIQLPVYQLCTEYPEIILIMKELGFENITNPNMLKTAGRVMTLPNGCRMKGIQLEKVIETFEKNGFTMNQ</sequence>
<dbReference type="AlphaFoldDB" id="A0A561CYY6"/>
<accession>A0A561CYY6</accession>
<dbReference type="InterPro" id="IPR015077">
    <property type="entry name" value="DUF1858"/>
</dbReference>
<dbReference type="Gene3D" id="1.10.3910.10">
    <property type="entry name" value="SP0561-like"/>
    <property type="match status" value="1"/>
</dbReference>
<dbReference type="InterPro" id="IPR038062">
    <property type="entry name" value="ScdA-like_N_sf"/>
</dbReference>
<gene>
    <name evidence="2" type="ORF">FB550_11154</name>
</gene>
<organism evidence="2 3">
    <name type="scientific">Neobacillus bataviensis</name>
    <dbReference type="NCBI Taxonomy" id="220685"/>
    <lineage>
        <taxon>Bacteria</taxon>
        <taxon>Bacillati</taxon>
        <taxon>Bacillota</taxon>
        <taxon>Bacilli</taxon>
        <taxon>Bacillales</taxon>
        <taxon>Bacillaceae</taxon>
        <taxon>Neobacillus</taxon>
    </lineage>
</organism>
<dbReference type="RefSeq" id="WP_144566903.1">
    <property type="nucleotide sequence ID" value="NZ_VIVN01000011.1"/>
</dbReference>
<feature type="domain" description="DUF1858" evidence="1">
    <location>
        <begin position="8"/>
        <end position="63"/>
    </location>
</feature>
<dbReference type="EMBL" id="VIVN01000011">
    <property type="protein sequence ID" value="TWD96405.1"/>
    <property type="molecule type" value="Genomic_DNA"/>
</dbReference>
<keyword evidence="3" id="KW-1185">Reference proteome</keyword>
<dbReference type="SUPFAM" id="SSF140683">
    <property type="entry name" value="SP0561-like"/>
    <property type="match status" value="1"/>
</dbReference>
<evidence type="ECO:0000259" key="1">
    <source>
        <dbReference type="Pfam" id="PF08984"/>
    </source>
</evidence>